<evidence type="ECO:0000256" key="4">
    <source>
        <dbReference type="ARBA" id="ARBA00022517"/>
    </source>
</evidence>
<dbReference type="FunFam" id="1.10.246.90:FF:000003">
    <property type="entry name" value="Nucleolar protein 58"/>
    <property type="match status" value="1"/>
</dbReference>
<dbReference type="SUPFAM" id="SSF89124">
    <property type="entry name" value="Nop domain"/>
    <property type="match status" value="1"/>
</dbReference>
<feature type="compositionally biased region" description="Basic and acidic residues" evidence="8">
    <location>
        <begin position="412"/>
        <end position="428"/>
    </location>
</feature>
<keyword evidence="5" id="KW-0539">Nucleus</keyword>
<dbReference type="SMART" id="SM00931">
    <property type="entry name" value="NOSIC"/>
    <property type="match status" value="1"/>
</dbReference>
<comment type="subcellular location">
    <subcellularLocation>
        <location evidence="1">Nucleus</location>
        <location evidence="1">Nucleolus</location>
    </subcellularLocation>
</comment>
<dbReference type="Pfam" id="PF08156">
    <property type="entry name" value="NOP5NT"/>
    <property type="match status" value="1"/>
</dbReference>
<evidence type="ECO:0000256" key="7">
    <source>
        <dbReference type="ARBA" id="ARBA00024837"/>
    </source>
</evidence>
<evidence type="ECO:0000256" key="5">
    <source>
        <dbReference type="ARBA" id="ARBA00023242"/>
    </source>
</evidence>
<keyword evidence="4" id="KW-0690">Ribosome biogenesis</keyword>
<evidence type="ECO:0000313" key="11">
    <source>
        <dbReference type="Proteomes" id="UP001149090"/>
    </source>
</evidence>
<dbReference type="GO" id="GO:0032040">
    <property type="term" value="C:small-subunit processome"/>
    <property type="evidence" value="ECO:0007669"/>
    <property type="project" value="InterPro"/>
</dbReference>
<dbReference type="PROSITE" id="PS51358">
    <property type="entry name" value="NOP"/>
    <property type="match status" value="1"/>
</dbReference>
<dbReference type="OMA" id="MGMRSNW"/>
<dbReference type="GO" id="GO:0030515">
    <property type="term" value="F:snoRNA binding"/>
    <property type="evidence" value="ECO:0007669"/>
    <property type="project" value="InterPro"/>
</dbReference>
<evidence type="ECO:0000256" key="2">
    <source>
        <dbReference type="ARBA" id="ARBA00009211"/>
    </source>
</evidence>
<dbReference type="PANTHER" id="PTHR10894:SF1">
    <property type="entry name" value="NUCLEOLAR PROTEIN 58"/>
    <property type="match status" value="1"/>
</dbReference>
<dbReference type="Pfam" id="PF01798">
    <property type="entry name" value="Nop"/>
    <property type="match status" value="1"/>
</dbReference>
<name>A0A9Q0RAK6_ANAIG</name>
<dbReference type="InterPro" id="IPR042239">
    <property type="entry name" value="Nop_C"/>
</dbReference>
<evidence type="ECO:0000256" key="6">
    <source>
        <dbReference type="ARBA" id="ARBA00023274"/>
    </source>
</evidence>
<comment type="caution">
    <text evidence="10">The sequence shown here is derived from an EMBL/GenBank/DDBJ whole genome shotgun (WGS) entry which is preliminary data.</text>
</comment>
<dbReference type="Proteomes" id="UP001149090">
    <property type="component" value="Unassembled WGS sequence"/>
</dbReference>
<accession>A0A9Q0RAK6</accession>
<gene>
    <name evidence="10" type="ORF">M0811_01598</name>
</gene>
<dbReference type="PANTHER" id="PTHR10894">
    <property type="entry name" value="NUCLEOLAR PROTEIN 5 NUCLEOLAR PROTEIN NOP5 NOP58"/>
    <property type="match status" value="1"/>
</dbReference>
<feature type="compositionally biased region" description="Low complexity" evidence="8">
    <location>
        <begin position="446"/>
        <end position="460"/>
    </location>
</feature>
<dbReference type="InterPro" id="IPR002687">
    <property type="entry name" value="Nop_dom"/>
</dbReference>
<feature type="region of interest" description="Disordered" evidence="8">
    <location>
        <begin position="412"/>
        <end position="465"/>
    </location>
</feature>
<comment type="similarity">
    <text evidence="2">Belongs to the NOP5/NOP56 family.</text>
</comment>
<dbReference type="AlphaFoldDB" id="A0A9Q0RAK6"/>
<evidence type="ECO:0000256" key="1">
    <source>
        <dbReference type="ARBA" id="ARBA00004604"/>
    </source>
</evidence>
<dbReference type="InterPro" id="IPR036070">
    <property type="entry name" value="Nop_dom_sf"/>
</dbReference>
<organism evidence="10 11">
    <name type="scientific">Anaeramoeba ignava</name>
    <name type="common">Anaerobic marine amoeba</name>
    <dbReference type="NCBI Taxonomy" id="1746090"/>
    <lineage>
        <taxon>Eukaryota</taxon>
        <taxon>Metamonada</taxon>
        <taxon>Anaeramoebidae</taxon>
        <taxon>Anaeramoeba</taxon>
    </lineage>
</organism>
<keyword evidence="6" id="KW-0687">Ribonucleoprotein</keyword>
<dbReference type="FunFam" id="1.10.287.4070:FF:000001">
    <property type="entry name" value="Probable Nucleolar protein 58"/>
    <property type="match status" value="1"/>
</dbReference>
<comment type="function">
    <text evidence="7">Required for pre-18S rRNA processing. May bind microtubules.</text>
</comment>
<dbReference type="Gene3D" id="1.10.246.90">
    <property type="entry name" value="Nop domain"/>
    <property type="match status" value="1"/>
</dbReference>
<sequence length="486" mass="55012">MFVLFETSTGYALFKILDEGKITNPDFDLIQQLSDPNSAQRVIQLQAFSRFEDTTNALQAVESIVKSKLDNGLQKFLQKEILEKNQKITLGVGDLKLAGILKRKLGLNTIYNSSMLELMRGIRTNMISLLPNIEENEFDQMSRGLSHNFSRHKLKFSAEKVDTMIVHAVSLLDDLEKELNTYSMRAKEWYGWHFPELAKIVPDNFTYAKVITVMGMSHNAPQVDFGEILPEKVANEVKEAAQITMGTQINEEDLSNILQLCEQIVALTEYKNQLLEYLKNRMRAIAPNLTALVGELVGARLISHAGSLRSLSKYPASTIQVLGAEKALFRALRKKHDTPKYGILYQASFVGQASPKNKGKISRALAAKCALSIRVDALSNSDSNEIGNRDRLKIEEKIIELENRKMHRTSTKIETKRSNIKKYEKPEENPQNYNTQNDFAIDTKSNKNTNTNTNTNANQNDLVIDIRSNTNQAQKKMRKKKGKKNN</sequence>
<dbReference type="GO" id="GO:0031428">
    <property type="term" value="C:box C/D methylation guide snoRNP complex"/>
    <property type="evidence" value="ECO:0007669"/>
    <property type="project" value="InterPro"/>
</dbReference>
<evidence type="ECO:0000313" key="10">
    <source>
        <dbReference type="EMBL" id="KAJ5072583.1"/>
    </source>
</evidence>
<dbReference type="OrthoDB" id="6780543at2759"/>
<evidence type="ECO:0000259" key="9">
    <source>
        <dbReference type="PROSITE" id="PS51358"/>
    </source>
</evidence>
<feature type="compositionally biased region" description="Polar residues" evidence="8">
    <location>
        <begin position="429"/>
        <end position="438"/>
    </location>
</feature>
<dbReference type="Gene3D" id="1.10.287.4070">
    <property type="match status" value="1"/>
</dbReference>
<keyword evidence="11" id="KW-1185">Reference proteome</keyword>
<dbReference type="InterPro" id="IPR045056">
    <property type="entry name" value="Nop56/Nop58"/>
</dbReference>
<dbReference type="InterPro" id="IPR012976">
    <property type="entry name" value="NOSIC"/>
</dbReference>
<feature type="domain" description="Nop" evidence="9">
    <location>
        <begin position="285"/>
        <end position="403"/>
    </location>
</feature>
<protein>
    <recommendedName>
        <fullName evidence="3">Nucleolar protein 58</fullName>
    </recommendedName>
</protein>
<proteinExistence type="inferred from homology"/>
<dbReference type="GO" id="GO:0042254">
    <property type="term" value="P:ribosome biogenesis"/>
    <property type="evidence" value="ECO:0007669"/>
    <property type="project" value="UniProtKB-KW"/>
</dbReference>
<evidence type="ECO:0000256" key="3">
    <source>
        <dbReference type="ARBA" id="ARBA00020379"/>
    </source>
</evidence>
<evidence type="ECO:0000256" key="8">
    <source>
        <dbReference type="SAM" id="MobiDB-lite"/>
    </source>
</evidence>
<dbReference type="InterPro" id="IPR012974">
    <property type="entry name" value="NOP58/56_N"/>
</dbReference>
<dbReference type="EMBL" id="JAPDFW010000081">
    <property type="protein sequence ID" value="KAJ5072583.1"/>
    <property type="molecule type" value="Genomic_DNA"/>
</dbReference>
<reference evidence="10" key="1">
    <citation type="submission" date="2022-10" db="EMBL/GenBank/DDBJ databases">
        <title>Novel sulphate-reducing endosymbionts in the free-living metamonad Anaeramoeba.</title>
        <authorList>
            <person name="Jerlstrom-Hultqvist J."/>
            <person name="Cepicka I."/>
            <person name="Gallot-Lavallee L."/>
            <person name="Salas-Leiva D."/>
            <person name="Curtis B.A."/>
            <person name="Zahonova K."/>
            <person name="Pipaliya S."/>
            <person name="Dacks J."/>
            <person name="Roger A.J."/>
        </authorList>
    </citation>
    <scope>NUCLEOTIDE SEQUENCE</scope>
    <source>
        <strain evidence="10">BMAN</strain>
    </source>
</reference>